<feature type="coiled-coil region" evidence="2">
    <location>
        <begin position="139"/>
        <end position="188"/>
    </location>
</feature>
<dbReference type="InterPro" id="IPR005516">
    <property type="entry name" value="Remorin_C"/>
</dbReference>
<dbReference type="InParanoid" id="A0A7N2N2K6"/>
<dbReference type="InterPro" id="IPR005518">
    <property type="entry name" value="Remorin_N"/>
</dbReference>
<dbReference type="Gramene" id="QL12p018126:mrna">
    <property type="protein sequence ID" value="QL12p018126:mrna"/>
    <property type="gene ID" value="QL12p018126"/>
</dbReference>
<dbReference type="EMBL" id="LRBV02000012">
    <property type="status" value="NOT_ANNOTATED_CDS"/>
    <property type="molecule type" value="Genomic_DNA"/>
</dbReference>
<gene>
    <name evidence="6" type="primary">LOC115972037</name>
</gene>
<feature type="region of interest" description="Disordered" evidence="3">
    <location>
        <begin position="1"/>
        <end position="75"/>
    </location>
</feature>
<feature type="domain" description="Remorin C-terminal" evidence="4">
    <location>
        <begin position="104"/>
        <end position="209"/>
    </location>
</feature>
<reference evidence="6" key="2">
    <citation type="submission" date="2021-01" db="UniProtKB">
        <authorList>
            <consortium name="EnsemblPlants"/>
        </authorList>
    </citation>
    <scope>IDENTIFICATION</scope>
</reference>
<dbReference type="KEGG" id="qlo:115972037"/>
<organism evidence="6 7">
    <name type="scientific">Quercus lobata</name>
    <name type="common">Valley oak</name>
    <dbReference type="NCBI Taxonomy" id="97700"/>
    <lineage>
        <taxon>Eukaryota</taxon>
        <taxon>Viridiplantae</taxon>
        <taxon>Streptophyta</taxon>
        <taxon>Embryophyta</taxon>
        <taxon>Tracheophyta</taxon>
        <taxon>Spermatophyta</taxon>
        <taxon>Magnoliopsida</taxon>
        <taxon>eudicotyledons</taxon>
        <taxon>Gunneridae</taxon>
        <taxon>Pentapetalae</taxon>
        <taxon>rosids</taxon>
        <taxon>fabids</taxon>
        <taxon>Fagales</taxon>
        <taxon>Fagaceae</taxon>
        <taxon>Quercus</taxon>
    </lineage>
</organism>
<reference evidence="6 7" key="1">
    <citation type="journal article" date="2016" name="G3 (Bethesda)">
        <title>First Draft Assembly and Annotation of the Genome of a California Endemic Oak Quercus lobata Nee (Fagaceae).</title>
        <authorList>
            <person name="Sork V.L."/>
            <person name="Fitz-Gibbon S.T."/>
            <person name="Puiu D."/>
            <person name="Crepeau M."/>
            <person name="Gugger P.F."/>
            <person name="Sherman R."/>
            <person name="Stevens K."/>
            <person name="Langley C.H."/>
            <person name="Pellegrini M."/>
            <person name="Salzberg S.L."/>
        </authorList>
    </citation>
    <scope>NUCLEOTIDE SEQUENCE [LARGE SCALE GENOMIC DNA]</scope>
    <source>
        <strain evidence="6 7">cv. SW786</strain>
    </source>
</reference>
<dbReference type="Pfam" id="PF03763">
    <property type="entry name" value="Remorin_C"/>
    <property type="match status" value="1"/>
</dbReference>
<feature type="domain" description="Remorin N-terminal" evidence="5">
    <location>
        <begin position="57"/>
        <end position="100"/>
    </location>
</feature>
<dbReference type="Proteomes" id="UP000594261">
    <property type="component" value="Chromosome 12"/>
</dbReference>
<dbReference type="GeneID" id="115972037"/>
<sequence length="216" mass="24440">MGEEVPLKVDQEPAPVEEKEKEEEDEELARNGVAEGKVVIPPPPDQNKNAPPVHEIEGKFVIPPPPDQNKTAPPVKEKIADTVEKSSEGAIDRDAVLAQVTTEKRLALIKAWEESEKTKVENKAYKNLSAVGSWENSKKVSVEAQLKQIEEKFDKKKVEYAEQMKNKIAELHKAAEERRATIEAKRREDFLKVEEMAKKFRSNGYTPKKFLGCFSF</sequence>
<protein>
    <recommendedName>
        <fullName evidence="8">Remorin</fullName>
    </recommendedName>
</protein>
<evidence type="ECO:0000259" key="5">
    <source>
        <dbReference type="Pfam" id="PF03766"/>
    </source>
</evidence>
<accession>A0A7N2N2K6</accession>
<dbReference type="Pfam" id="PF03766">
    <property type="entry name" value="Remorin_N"/>
    <property type="match status" value="1"/>
</dbReference>
<keyword evidence="7" id="KW-1185">Reference proteome</keyword>
<dbReference type="AlphaFoldDB" id="A0A7N2N2K6"/>
<evidence type="ECO:0000259" key="4">
    <source>
        <dbReference type="Pfam" id="PF03763"/>
    </source>
</evidence>
<evidence type="ECO:0000256" key="3">
    <source>
        <dbReference type="SAM" id="MobiDB-lite"/>
    </source>
</evidence>
<evidence type="ECO:0008006" key="8">
    <source>
        <dbReference type="Google" id="ProtNLM"/>
    </source>
</evidence>
<dbReference type="EnsemblPlants" id="QL12p018126:mrna">
    <property type="protein sequence ID" value="QL12p018126:mrna"/>
    <property type="gene ID" value="QL12p018126"/>
</dbReference>
<keyword evidence="2" id="KW-0175">Coiled coil</keyword>
<comment type="similarity">
    <text evidence="1">Belongs to the remorin family.</text>
</comment>
<evidence type="ECO:0000256" key="1">
    <source>
        <dbReference type="ARBA" id="ARBA00005711"/>
    </source>
</evidence>
<dbReference type="OMA" id="AIGAWED"/>
<evidence type="ECO:0000256" key="2">
    <source>
        <dbReference type="SAM" id="Coils"/>
    </source>
</evidence>
<dbReference type="OrthoDB" id="684343at2759"/>
<name>A0A7N2N2K6_QUELO</name>
<proteinExistence type="inferred from homology"/>
<feature type="compositionally biased region" description="Basic and acidic residues" evidence="3">
    <location>
        <begin position="1"/>
        <end position="19"/>
    </location>
</feature>
<evidence type="ECO:0000313" key="7">
    <source>
        <dbReference type="Proteomes" id="UP000594261"/>
    </source>
</evidence>
<dbReference type="PANTHER" id="PTHR31775">
    <property type="entry name" value="OS02G0117200 PROTEIN"/>
    <property type="match status" value="1"/>
</dbReference>
<evidence type="ECO:0000313" key="6">
    <source>
        <dbReference type="EnsemblPlants" id="QL12p018126:mrna"/>
    </source>
</evidence>
<dbReference type="PANTHER" id="PTHR31775:SF29">
    <property type="entry name" value="REMORIN C-TERMINAL DOMAIN-CONTAINING PROTEIN"/>
    <property type="match status" value="1"/>
</dbReference>
<dbReference type="RefSeq" id="XP_030948034.1">
    <property type="nucleotide sequence ID" value="XM_031092174.1"/>
</dbReference>